<reference evidence="3 4" key="1">
    <citation type="submission" date="2024-05" db="EMBL/GenBank/DDBJ databases">
        <title>Roseateles sp. 2.12 16S ribosomal RNA gene Genome sequencing and assembly.</title>
        <authorList>
            <person name="Woo H."/>
        </authorList>
    </citation>
    <scope>NUCLEOTIDE SEQUENCE [LARGE SCALE GENOMIC DNA]</scope>
    <source>
        <strain evidence="3 4">2.12</strain>
    </source>
</reference>
<feature type="transmembrane region" description="Helical" evidence="1">
    <location>
        <begin position="32"/>
        <end position="49"/>
    </location>
</feature>
<accession>A0ABV0GJV1</accession>
<gene>
    <name evidence="3" type="ORF">ABDJ40_21350</name>
</gene>
<comment type="caution">
    <text evidence="3">The sequence shown here is derived from an EMBL/GenBank/DDBJ whole genome shotgun (WGS) entry which is preliminary data.</text>
</comment>
<feature type="signal peptide" evidence="2">
    <location>
        <begin position="1"/>
        <end position="22"/>
    </location>
</feature>
<feature type="transmembrane region" description="Helical" evidence="1">
    <location>
        <begin position="61"/>
        <end position="83"/>
    </location>
</feature>
<keyword evidence="1" id="KW-0472">Membrane</keyword>
<name>A0ABV0GJV1_9BURK</name>
<keyword evidence="4" id="KW-1185">Reference proteome</keyword>
<sequence length="184" mass="19918">MNRSSQTAVILAACTASLAAFAARPTSLKQLFVLVAFILLAVIFFRGSWQAFRSWKARRVAALVVPLLAVCAIPAGIGLGRAWRAWAFSLDQPKYSQAAQWAVSKANGGSAALLQLPTEFQDLAHAIHVQDDALCGTVADFVWGSGFPVRHIIRRSVPASSPASCRSPHGQAHPIGEHWYEYVH</sequence>
<keyword evidence="1" id="KW-1133">Transmembrane helix</keyword>
<dbReference type="RefSeq" id="WP_347612708.1">
    <property type="nucleotide sequence ID" value="NZ_JBDPZC010000013.1"/>
</dbReference>
<evidence type="ECO:0000313" key="4">
    <source>
        <dbReference type="Proteomes" id="UP001462640"/>
    </source>
</evidence>
<keyword evidence="1" id="KW-0812">Transmembrane</keyword>
<dbReference type="EMBL" id="JBDPZC010000013">
    <property type="protein sequence ID" value="MEO3715324.1"/>
    <property type="molecule type" value="Genomic_DNA"/>
</dbReference>
<evidence type="ECO:0000256" key="2">
    <source>
        <dbReference type="SAM" id="SignalP"/>
    </source>
</evidence>
<organism evidence="3 4">
    <name type="scientific">Roseateles flavus</name>
    <dbReference type="NCBI Taxonomy" id="3149041"/>
    <lineage>
        <taxon>Bacteria</taxon>
        <taxon>Pseudomonadati</taxon>
        <taxon>Pseudomonadota</taxon>
        <taxon>Betaproteobacteria</taxon>
        <taxon>Burkholderiales</taxon>
        <taxon>Sphaerotilaceae</taxon>
        <taxon>Roseateles</taxon>
    </lineage>
</organism>
<evidence type="ECO:0000256" key="1">
    <source>
        <dbReference type="SAM" id="Phobius"/>
    </source>
</evidence>
<evidence type="ECO:0000313" key="3">
    <source>
        <dbReference type="EMBL" id="MEO3715324.1"/>
    </source>
</evidence>
<keyword evidence="2" id="KW-0732">Signal</keyword>
<dbReference type="Proteomes" id="UP001462640">
    <property type="component" value="Unassembled WGS sequence"/>
</dbReference>
<protein>
    <submittedName>
        <fullName evidence="3">Uncharacterized protein</fullName>
    </submittedName>
</protein>
<proteinExistence type="predicted"/>
<feature type="chain" id="PRO_5047497028" evidence="2">
    <location>
        <begin position="23"/>
        <end position="184"/>
    </location>
</feature>